<dbReference type="EMBL" id="JAGFNK010000731">
    <property type="protein sequence ID" value="KAI9441980.1"/>
    <property type="molecule type" value="Genomic_DNA"/>
</dbReference>
<protein>
    <submittedName>
        <fullName evidence="1">Uncharacterized protein</fullName>
    </submittedName>
</protein>
<gene>
    <name evidence="1" type="ORF">F5148DRAFT_1293294</name>
</gene>
<organism evidence="1 2">
    <name type="scientific">Russula earlei</name>
    <dbReference type="NCBI Taxonomy" id="71964"/>
    <lineage>
        <taxon>Eukaryota</taxon>
        <taxon>Fungi</taxon>
        <taxon>Dikarya</taxon>
        <taxon>Basidiomycota</taxon>
        <taxon>Agaricomycotina</taxon>
        <taxon>Agaricomycetes</taxon>
        <taxon>Russulales</taxon>
        <taxon>Russulaceae</taxon>
        <taxon>Russula</taxon>
    </lineage>
</organism>
<name>A0ACC0TUU7_9AGAM</name>
<evidence type="ECO:0000313" key="1">
    <source>
        <dbReference type="EMBL" id="KAI9441980.1"/>
    </source>
</evidence>
<comment type="caution">
    <text evidence="1">The sequence shown here is derived from an EMBL/GenBank/DDBJ whole genome shotgun (WGS) entry which is preliminary data.</text>
</comment>
<dbReference type="Proteomes" id="UP001207468">
    <property type="component" value="Unassembled WGS sequence"/>
</dbReference>
<evidence type="ECO:0000313" key="2">
    <source>
        <dbReference type="Proteomes" id="UP001207468"/>
    </source>
</evidence>
<accession>A0ACC0TUU7</accession>
<reference evidence="1" key="1">
    <citation type="submission" date="2021-03" db="EMBL/GenBank/DDBJ databases">
        <title>Evolutionary priming and transition to the ectomycorrhizal habit in an iconic lineage of mushroom-forming fungi: is preadaptation a requirement?</title>
        <authorList>
            <consortium name="DOE Joint Genome Institute"/>
            <person name="Looney B.P."/>
            <person name="Miyauchi S."/>
            <person name="Morin E."/>
            <person name="Drula E."/>
            <person name="Courty P.E."/>
            <person name="Chicoki N."/>
            <person name="Fauchery L."/>
            <person name="Kohler A."/>
            <person name="Kuo A."/>
            <person name="LaButti K."/>
            <person name="Pangilinan J."/>
            <person name="Lipzen A."/>
            <person name="Riley R."/>
            <person name="Andreopoulos W."/>
            <person name="He G."/>
            <person name="Johnson J."/>
            <person name="Barry K.W."/>
            <person name="Grigoriev I.V."/>
            <person name="Nagy L."/>
            <person name="Hibbett D."/>
            <person name="Henrissat B."/>
            <person name="Matheny P.B."/>
            <person name="Labbe J."/>
            <person name="Martin A.F."/>
        </authorList>
    </citation>
    <scope>NUCLEOTIDE SEQUENCE</scope>
    <source>
        <strain evidence="1">BPL698</strain>
    </source>
</reference>
<keyword evidence="2" id="KW-1185">Reference proteome</keyword>
<proteinExistence type="predicted"/>
<sequence>MALAMPTPLTPPFPTLPISGGASLFSSLEYTQNILWSINQHMQKDPNYIQTGQFVANTGIGAILSYDTRDVPQNPYRGIYSTLIYTVYSPSLGGNTNFQALDFDNRFFIPLSKHKIRTLAINLRSRYDFGQVPFTSMISLGTSSDLRGFRFGQFRDYYMNYLITELRYKIYKGDGKPTRFGFVVWGGLGSIGDNLGSSLFVRVLPDCGVGLRFEIQPRLNLRVDFGYAPSPAGSHTGTYFNFLEAY</sequence>